<evidence type="ECO:0000313" key="1">
    <source>
        <dbReference type="EMBL" id="KAH7093691.1"/>
    </source>
</evidence>
<organism evidence="1 2">
    <name type="scientific">Paraphoma chrysanthemicola</name>
    <dbReference type="NCBI Taxonomy" id="798071"/>
    <lineage>
        <taxon>Eukaryota</taxon>
        <taxon>Fungi</taxon>
        <taxon>Dikarya</taxon>
        <taxon>Ascomycota</taxon>
        <taxon>Pezizomycotina</taxon>
        <taxon>Dothideomycetes</taxon>
        <taxon>Pleosporomycetidae</taxon>
        <taxon>Pleosporales</taxon>
        <taxon>Pleosporineae</taxon>
        <taxon>Phaeosphaeriaceae</taxon>
        <taxon>Paraphoma</taxon>
    </lineage>
</organism>
<gene>
    <name evidence="1" type="ORF">FB567DRAFT_588113</name>
</gene>
<name>A0A8K0W311_9PLEO</name>
<evidence type="ECO:0000313" key="2">
    <source>
        <dbReference type="Proteomes" id="UP000813461"/>
    </source>
</evidence>
<dbReference type="AlphaFoldDB" id="A0A8K0W311"/>
<protein>
    <submittedName>
        <fullName evidence="1">Uncharacterized protein</fullName>
    </submittedName>
</protein>
<sequence>MVGPPPTLLECFDEEHPHYLTERKAEMQARIASPSSQITYDQPPPRILIFEPVDTWLHEAHIFLRSRRARENDQLNDGRIPLTEPCSIATEQDVVKLSTLYIIHPVMIAIQARFPGSLTQFSESPAKPMRIDLTFNSLSRFAAKRVVMIMEYKRCWYIHEEEFFDAMCYNEDEIDEALDKLEYYGEESTLIKGTNAYWFVKQITAYVVATGCRYVALCDYEHLILIRFNCFRLETAEVTVVPRHCFRKALLGFMFAACMAAGMIIG</sequence>
<proteinExistence type="predicted"/>
<dbReference type="Proteomes" id="UP000813461">
    <property type="component" value="Unassembled WGS sequence"/>
</dbReference>
<dbReference type="OrthoDB" id="2896980at2759"/>
<dbReference type="EMBL" id="JAGMVJ010000002">
    <property type="protein sequence ID" value="KAH7093691.1"/>
    <property type="molecule type" value="Genomic_DNA"/>
</dbReference>
<comment type="caution">
    <text evidence="1">The sequence shown here is derived from an EMBL/GenBank/DDBJ whole genome shotgun (WGS) entry which is preliminary data.</text>
</comment>
<reference evidence="1" key="1">
    <citation type="journal article" date="2021" name="Nat. Commun.">
        <title>Genetic determinants of endophytism in the Arabidopsis root mycobiome.</title>
        <authorList>
            <person name="Mesny F."/>
            <person name="Miyauchi S."/>
            <person name="Thiergart T."/>
            <person name="Pickel B."/>
            <person name="Atanasova L."/>
            <person name="Karlsson M."/>
            <person name="Huettel B."/>
            <person name="Barry K.W."/>
            <person name="Haridas S."/>
            <person name="Chen C."/>
            <person name="Bauer D."/>
            <person name="Andreopoulos W."/>
            <person name="Pangilinan J."/>
            <person name="LaButti K."/>
            <person name="Riley R."/>
            <person name="Lipzen A."/>
            <person name="Clum A."/>
            <person name="Drula E."/>
            <person name="Henrissat B."/>
            <person name="Kohler A."/>
            <person name="Grigoriev I.V."/>
            <person name="Martin F.M."/>
            <person name="Hacquard S."/>
        </authorList>
    </citation>
    <scope>NUCLEOTIDE SEQUENCE</scope>
    <source>
        <strain evidence="1">MPI-SDFR-AT-0120</strain>
    </source>
</reference>
<accession>A0A8K0W311</accession>
<keyword evidence="2" id="KW-1185">Reference proteome</keyword>